<evidence type="ECO:0000313" key="3">
    <source>
        <dbReference type="Proteomes" id="UP000824120"/>
    </source>
</evidence>
<gene>
    <name evidence="2" type="ORF">H5410_021869</name>
</gene>
<organism evidence="2 3">
    <name type="scientific">Solanum commersonii</name>
    <name type="common">Commerson's wild potato</name>
    <name type="synonym">Commerson's nightshade</name>
    <dbReference type="NCBI Taxonomy" id="4109"/>
    <lineage>
        <taxon>Eukaryota</taxon>
        <taxon>Viridiplantae</taxon>
        <taxon>Streptophyta</taxon>
        <taxon>Embryophyta</taxon>
        <taxon>Tracheophyta</taxon>
        <taxon>Spermatophyta</taxon>
        <taxon>Magnoliopsida</taxon>
        <taxon>eudicotyledons</taxon>
        <taxon>Gunneridae</taxon>
        <taxon>Pentapetalae</taxon>
        <taxon>asterids</taxon>
        <taxon>lamiids</taxon>
        <taxon>Solanales</taxon>
        <taxon>Solanaceae</taxon>
        <taxon>Solanoideae</taxon>
        <taxon>Solaneae</taxon>
        <taxon>Solanum</taxon>
    </lineage>
</organism>
<reference evidence="2 3" key="1">
    <citation type="submission" date="2020-09" db="EMBL/GenBank/DDBJ databases">
        <title>De no assembly of potato wild relative species, Solanum commersonii.</title>
        <authorList>
            <person name="Cho K."/>
        </authorList>
    </citation>
    <scope>NUCLEOTIDE SEQUENCE [LARGE SCALE GENOMIC DNA]</scope>
    <source>
        <strain evidence="2">LZ3.2</strain>
        <tissue evidence="2">Leaf</tissue>
    </source>
</reference>
<protein>
    <submittedName>
        <fullName evidence="2">Uncharacterized protein</fullName>
    </submittedName>
</protein>
<dbReference type="Proteomes" id="UP000824120">
    <property type="component" value="Chromosome 4"/>
</dbReference>
<feature type="compositionally biased region" description="Polar residues" evidence="1">
    <location>
        <begin position="29"/>
        <end position="39"/>
    </location>
</feature>
<dbReference type="AlphaFoldDB" id="A0A9J5ZGI1"/>
<dbReference type="EMBL" id="JACXVP010000004">
    <property type="protein sequence ID" value="KAG5610588.1"/>
    <property type="molecule type" value="Genomic_DNA"/>
</dbReference>
<feature type="region of interest" description="Disordered" evidence="1">
    <location>
        <begin position="16"/>
        <end position="43"/>
    </location>
</feature>
<accession>A0A9J5ZGI1</accession>
<evidence type="ECO:0000256" key="1">
    <source>
        <dbReference type="SAM" id="MobiDB-lite"/>
    </source>
</evidence>
<evidence type="ECO:0000313" key="2">
    <source>
        <dbReference type="EMBL" id="KAG5610588.1"/>
    </source>
</evidence>
<name>A0A9J5ZGI1_SOLCO</name>
<comment type="caution">
    <text evidence="2">The sequence shown here is derived from an EMBL/GenBank/DDBJ whole genome shotgun (WGS) entry which is preliminary data.</text>
</comment>
<sequence>ATYPISNAFFSDTYLPHEGQPTPYPTHSLELSTSENSAGGSFDEVSRNHRLSRRFTLWCNSSPSCSSLQHRRALCHWAT</sequence>
<keyword evidence="3" id="KW-1185">Reference proteome</keyword>
<proteinExistence type="predicted"/>
<feature type="non-terminal residue" evidence="2">
    <location>
        <position position="1"/>
    </location>
</feature>